<evidence type="ECO:0000313" key="5">
    <source>
        <dbReference type="EMBL" id="KAI5084127.1"/>
    </source>
</evidence>
<organism evidence="5 6">
    <name type="scientific">Adiantum capillus-veneris</name>
    <name type="common">Maidenhair fern</name>
    <dbReference type="NCBI Taxonomy" id="13818"/>
    <lineage>
        <taxon>Eukaryota</taxon>
        <taxon>Viridiplantae</taxon>
        <taxon>Streptophyta</taxon>
        <taxon>Embryophyta</taxon>
        <taxon>Tracheophyta</taxon>
        <taxon>Polypodiopsida</taxon>
        <taxon>Polypodiidae</taxon>
        <taxon>Polypodiales</taxon>
        <taxon>Pteridineae</taxon>
        <taxon>Pteridaceae</taxon>
        <taxon>Vittarioideae</taxon>
        <taxon>Adiantum</taxon>
    </lineage>
</organism>
<dbReference type="GO" id="GO:0030246">
    <property type="term" value="F:carbohydrate binding"/>
    <property type="evidence" value="ECO:0007669"/>
    <property type="project" value="UniProtKB-KW"/>
</dbReference>
<dbReference type="InterPro" id="IPR001220">
    <property type="entry name" value="Legume_lectin_dom"/>
</dbReference>
<accession>A0A9D4ZSR2</accession>
<feature type="signal peptide" evidence="3">
    <location>
        <begin position="1"/>
        <end position="21"/>
    </location>
</feature>
<dbReference type="InterPro" id="IPR013320">
    <property type="entry name" value="ConA-like_dom_sf"/>
</dbReference>
<comment type="similarity">
    <text evidence="1">Belongs to the leguminous lectin family.</text>
</comment>
<dbReference type="PANTHER" id="PTHR32401">
    <property type="entry name" value="CONCANAVALIN A-LIKE LECTIN FAMILY PROTEIN"/>
    <property type="match status" value="1"/>
</dbReference>
<evidence type="ECO:0000313" key="6">
    <source>
        <dbReference type="Proteomes" id="UP000886520"/>
    </source>
</evidence>
<name>A0A9D4ZSR2_ADICA</name>
<dbReference type="EMBL" id="JABFUD020000001">
    <property type="protein sequence ID" value="KAI5084127.1"/>
    <property type="molecule type" value="Genomic_DNA"/>
</dbReference>
<dbReference type="Pfam" id="PF00139">
    <property type="entry name" value="Lectin_legB"/>
    <property type="match status" value="1"/>
</dbReference>
<keyword evidence="3" id="KW-0732">Signal</keyword>
<gene>
    <name evidence="5" type="ORF">GOP47_0000296</name>
</gene>
<evidence type="ECO:0000256" key="1">
    <source>
        <dbReference type="ARBA" id="ARBA00007606"/>
    </source>
</evidence>
<feature type="chain" id="PRO_5039227912" description="Legume lectin domain-containing protein" evidence="3">
    <location>
        <begin position="22"/>
        <end position="178"/>
    </location>
</feature>
<evidence type="ECO:0000256" key="2">
    <source>
        <dbReference type="ARBA" id="ARBA00022734"/>
    </source>
</evidence>
<dbReference type="PROSITE" id="PS51257">
    <property type="entry name" value="PROKAR_LIPOPROTEIN"/>
    <property type="match status" value="1"/>
</dbReference>
<reference evidence="5" key="1">
    <citation type="submission" date="2021-01" db="EMBL/GenBank/DDBJ databases">
        <title>Adiantum capillus-veneris genome.</title>
        <authorList>
            <person name="Fang Y."/>
            <person name="Liao Q."/>
        </authorList>
    </citation>
    <scope>NUCLEOTIDE SEQUENCE</scope>
    <source>
        <strain evidence="5">H3</strain>
        <tissue evidence="5">Leaf</tissue>
    </source>
</reference>
<dbReference type="AlphaFoldDB" id="A0A9D4ZSR2"/>
<feature type="domain" description="Legume lectin" evidence="4">
    <location>
        <begin position="24"/>
        <end position="173"/>
    </location>
</feature>
<evidence type="ECO:0000259" key="4">
    <source>
        <dbReference type="Pfam" id="PF00139"/>
    </source>
</evidence>
<dbReference type="OrthoDB" id="543442at2759"/>
<dbReference type="InterPro" id="IPR050258">
    <property type="entry name" value="Leguminous_Lectin"/>
</dbReference>
<keyword evidence="2" id="KW-0430">Lectin</keyword>
<dbReference type="Proteomes" id="UP000886520">
    <property type="component" value="Chromosome 1"/>
</dbReference>
<dbReference type="PANTHER" id="PTHR32401:SF49">
    <property type="entry name" value="OS10G0129200 PROTEIN"/>
    <property type="match status" value="1"/>
</dbReference>
<evidence type="ECO:0000256" key="3">
    <source>
        <dbReference type="SAM" id="SignalP"/>
    </source>
</evidence>
<dbReference type="SUPFAM" id="SSF49899">
    <property type="entry name" value="Concanavalin A-like lectins/glucanases"/>
    <property type="match status" value="1"/>
</dbReference>
<sequence length="178" mass="19229">MGLSRAAIVYCCLILQSCCRAFQVSYRSFKDVDGLLLQGGVSSPSESSLWLTQPGRNGTTGRVLYQRPLPFKPSNASSLLASFNTSFSFQIVVPDDVEPSLPGDRAADGLAFFIAPSSELLPESTGMQLGLAQGLWAAQSDRHLFAVEFDTLKNAQLNDTSDNHIGIDINGLEMILLN</sequence>
<protein>
    <recommendedName>
        <fullName evidence="4">Legume lectin domain-containing protein</fullName>
    </recommendedName>
</protein>
<keyword evidence="6" id="KW-1185">Reference proteome</keyword>
<comment type="caution">
    <text evidence="5">The sequence shown here is derived from an EMBL/GenBank/DDBJ whole genome shotgun (WGS) entry which is preliminary data.</text>
</comment>
<dbReference type="Gene3D" id="2.60.120.200">
    <property type="match status" value="1"/>
</dbReference>
<proteinExistence type="inferred from homology"/>